<reference evidence="2" key="1">
    <citation type="submission" date="2014-02" db="EMBL/GenBank/DDBJ databases">
        <title>The Genome Sequence of Trichophyton rubrum (morphotype fischeri) CBS 288.86.</title>
        <authorList>
            <consortium name="The Broad Institute Genomics Platform"/>
            <person name="Cuomo C.A."/>
            <person name="White T.C."/>
            <person name="Graser Y."/>
            <person name="Martinez-Rossi N."/>
            <person name="Heitman J."/>
            <person name="Young S.K."/>
            <person name="Zeng Q."/>
            <person name="Gargeya S."/>
            <person name="Abouelleil A."/>
            <person name="Alvarado L."/>
            <person name="Chapman S.B."/>
            <person name="Gainer-Dewar J."/>
            <person name="Goldberg J."/>
            <person name="Griggs A."/>
            <person name="Gujja S."/>
            <person name="Hansen M."/>
            <person name="Howarth C."/>
            <person name="Imamovic A."/>
            <person name="Larimer J."/>
            <person name="Martinez D."/>
            <person name="Murphy C."/>
            <person name="Pearson M.D."/>
            <person name="Persinoti G."/>
            <person name="Poon T."/>
            <person name="Priest M."/>
            <person name="Roberts A.D."/>
            <person name="Saif S."/>
            <person name="Shea T.D."/>
            <person name="Sykes S.N."/>
            <person name="Wortman J."/>
            <person name="Nusbaum C."/>
            <person name="Birren B."/>
        </authorList>
    </citation>
    <scope>NUCLEOTIDE SEQUENCE [LARGE SCALE GENOMIC DNA]</scope>
    <source>
        <strain evidence="2">CBS 288.86</strain>
    </source>
</reference>
<sequence>MAKDVGSRGASEREEQFCIEGRLVFLSCCAIALQQRVTASQRSHRPEAHLRSLNPLAYEVLNTVAGGKRKKRYKGRRGGHRQMPVGQTDRRTLGLPPLALRAGEGWSCRDGGYSPGREAHSSTTAGDSDMPQAGCKDEKDGLQRAQTVTGSARERQREAGCRECERGAKESPSIIRGG</sequence>
<feature type="region of interest" description="Disordered" evidence="1">
    <location>
        <begin position="109"/>
        <end position="178"/>
    </location>
</feature>
<protein>
    <submittedName>
        <fullName evidence="2">Uncharacterized protein</fullName>
    </submittedName>
</protein>
<dbReference type="AlphaFoldDB" id="A0A022WBD8"/>
<accession>A0A022WBD8</accession>
<dbReference type="HOGENOM" id="CLU_1511672_0_0_1"/>
<feature type="compositionally biased region" description="Basic residues" evidence="1">
    <location>
        <begin position="69"/>
        <end position="80"/>
    </location>
</feature>
<name>A0A022WBD8_TRIRU</name>
<proteinExistence type="predicted"/>
<feature type="compositionally biased region" description="Basic and acidic residues" evidence="1">
    <location>
        <begin position="152"/>
        <end position="169"/>
    </location>
</feature>
<dbReference type="EMBL" id="KK207747">
    <property type="protein sequence ID" value="EZF55657.1"/>
    <property type="molecule type" value="Genomic_DNA"/>
</dbReference>
<evidence type="ECO:0000313" key="2">
    <source>
        <dbReference type="EMBL" id="EZF55657.1"/>
    </source>
</evidence>
<organism evidence="2">
    <name type="scientific">Trichophyton rubrum CBS 288.86</name>
    <dbReference type="NCBI Taxonomy" id="1215330"/>
    <lineage>
        <taxon>Eukaryota</taxon>
        <taxon>Fungi</taxon>
        <taxon>Dikarya</taxon>
        <taxon>Ascomycota</taxon>
        <taxon>Pezizomycotina</taxon>
        <taxon>Eurotiomycetes</taxon>
        <taxon>Eurotiomycetidae</taxon>
        <taxon>Onygenales</taxon>
        <taxon>Arthrodermataceae</taxon>
        <taxon>Trichophyton</taxon>
    </lineage>
</organism>
<evidence type="ECO:0000256" key="1">
    <source>
        <dbReference type="SAM" id="MobiDB-lite"/>
    </source>
</evidence>
<dbReference type="Proteomes" id="UP000023758">
    <property type="component" value="Unassembled WGS sequence"/>
</dbReference>
<feature type="region of interest" description="Disordered" evidence="1">
    <location>
        <begin position="69"/>
        <end position="92"/>
    </location>
</feature>
<gene>
    <name evidence="2" type="ORF">H103_01814</name>
</gene>